<name>A0ABR0B1L2_9CRUS</name>
<dbReference type="SUPFAM" id="SSF81321">
    <property type="entry name" value="Family A G protein-coupled receptor-like"/>
    <property type="match status" value="1"/>
</dbReference>
<accession>A0ABR0B1L2</accession>
<evidence type="ECO:0000256" key="9">
    <source>
        <dbReference type="ARBA" id="ARBA00023224"/>
    </source>
</evidence>
<feature type="transmembrane region" description="Helical" evidence="11">
    <location>
        <begin position="260"/>
        <end position="283"/>
    </location>
</feature>
<feature type="transmembrane region" description="Helical" evidence="11">
    <location>
        <begin position="317"/>
        <end position="337"/>
    </location>
</feature>
<feature type="domain" description="G-protein coupled receptors family 1 profile" evidence="12">
    <location>
        <begin position="111"/>
        <end position="366"/>
    </location>
</feature>
<dbReference type="InterPro" id="IPR017452">
    <property type="entry name" value="GPCR_Rhodpsn_7TM"/>
</dbReference>
<proteinExistence type="inferred from homology"/>
<dbReference type="PROSITE" id="PS50262">
    <property type="entry name" value="G_PROTEIN_RECEP_F1_2"/>
    <property type="match status" value="1"/>
</dbReference>
<keyword evidence="14" id="KW-1185">Reference proteome</keyword>
<dbReference type="InterPro" id="IPR000276">
    <property type="entry name" value="GPCR_Rhodpsn"/>
</dbReference>
<evidence type="ECO:0000256" key="8">
    <source>
        <dbReference type="ARBA" id="ARBA00023170"/>
    </source>
</evidence>
<feature type="transmembrane region" description="Helical" evidence="11">
    <location>
        <begin position="349"/>
        <end position="369"/>
    </location>
</feature>
<feature type="transmembrane region" description="Helical" evidence="11">
    <location>
        <begin position="213"/>
        <end position="232"/>
    </location>
</feature>
<dbReference type="Gene3D" id="1.20.1070.10">
    <property type="entry name" value="Rhodopsin 7-helix transmembrane proteins"/>
    <property type="match status" value="1"/>
</dbReference>
<keyword evidence="6 10" id="KW-0297">G-protein coupled receptor</keyword>
<keyword evidence="9 10" id="KW-0807">Transducer</keyword>
<reference evidence="13 14" key="1">
    <citation type="journal article" date="2023" name="Nucleic Acids Res.">
        <title>The hologenome of Daphnia magna reveals possible DNA methylation and microbiome-mediated evolution of the host genome.</title>
        <authorList>
            <person name="Chaturvedi A."/>
            <person name="Li X."/>
            <person name="Dhandapani V."/>
            <person name="Marshall H."/>
            <person name="Kissane S."/>
            <person name="Cuenca-Cambronero M."/>
            <person name="Asole G."/>
            <person name="Calvet F."/>
            <person name="Ruiz-Romero M."/>
            <person name="Marangio P."/>
            <person name="Guigo R."/>
            <person name="Rago D."/>
            <person name="Mirbahai L."/>
            <person name="Eastwood N."/>
            <person name="Colbourne J.K."/>
            <person name="Zhou J."/>
            <person name="Mallon E."/>
            <person name="Orsini L."/>
        </authorList>
    </citation>
    <scope>NUCLEOTIDE SEQUENCE [LARGE SCALE GENOMIC DNA]</scope>
    <source>
        <strain evidence="13">LRV0_1</strain>
    </source>
</reference>
<evidence type="ECO:0000256" key="3">
    <source>
        <dbReference type="ARBA" id="ARBA00022475"/>
    </source>
</evidence>
<keyword evidence="3" id="KW-1003">Cell membrane</keyword>
<gene>
    <name evidence="13" type="ORF">OUZ56_027621</name>
</gene>
<evidence type="ECO:0000259" key="12">
    <source>
        <dbReference type="PROSITE" id="PS50262"/>
    </source>
</evidence>
<dbReference type="PROSITE" id="PS00237">
    <property type="entry name" value="G_PROTEIN_RECEP_F1_1"/>
    <property type="match status" value="1"/>
</dbReference>
<keyword evidence="8 10" id="KW-0675">Receptor</keyword>
<feature type="transmembrane region" description="Helical" evidence="11">
    <location>
        <begin position="170"/>
        <end position="192"/>
    </location>
</feature>
<keyword evidence="7 11" id="KW-0472">Membrane</keyword>
<keyword evidence="5 11" id="KW-1133">Transmembrane helix</keyword>
<dbReference type="PRINTS" id="PR00237">
    <property type="entry name" value="GPCRRHODOPSN"/>
</dbReference>
<dbReference type="PANTHER" id="PTHR24228:SF63">
    <property type="entry name" value="G-PROTEIN COUPLED RECEPTOR MOODY"/>
    <property type="match status" value="1"/>
</dbReference>
<evidence type="ECO:0000256" key="10">
    <source>
        <dbReference type="RuleBase" id="RU000688"/>
    </source>
</evidence>
<comment type="subcellular location">
    <subcellularLocation>
        <location evidence="1">Cell membrane</location>
        <topology evidence="1">Multi-pass membrane protein</topology>
    </subcellularLocation>
</comment>
<feature type="transmembrane region" description="Helical" evidence="11">
    <location>
        <begin position="127"/>
        <end position="150"/>
    </location>
</feature>
<dbReference type="EMBL" id="JAOYFB010000040">
    <property type="protein sequence ID" value="KAK4035535.1"/>
    <property type="molecule type" value="Genomic_DNA"/>
</dbReference>
<keyword evidence="4 10" id="KW-0812">Transmembrane</keyword>
<comment type="similarity">
    <text evidence="2 10">Belongs to the G-protein coupled receptor 1 family.</text>
</comment>
<feature type="transmembrane region" description="Helical" evidence="11">
    <location>
        <begin position="96"/>
        <end position="120"/>
    </location>
</feature>
<evidence type="ECO:0000256" key="4">
    <source>
        <dbReference type="ARBA" id="ARBA00022692"/>
    </source>
</evidence>
<organism evidence="13 14">
    <name type="scientific">Daphnia magna</name>
    <dbReference type="NCBI Taxonomy" id="35525"/>
    <lineage>
        <taxon>Eukaryota</taxon>
        <taxon>Metazoa</taxon>
        <taxon>Ecdysozoa</taxon>
        <taxon>Arthropoda</taxon>
        <taxon>Crustacea</taxon>
        <taxon>Branchiopoda</taxon>
        <taxon>Diplostraca</taxon>
        <taxon>Cladocera</taxon>
        <taxon>Anomopoda</taxon>
        <taxon>Daphniidae</taxon>
        <taxon>Daphnia</taxon>
    </lineage>
</organism>
<evidence type="ECO:0000256" key="5">
    <source>
        <dbReference type="ARBA" id="ARBA00022989"/>
    </source>
</evidence>
<evidence type="ECO:0000256" key="7">
    <source>
        <dbReference type="ARBA" id="ARBA00023136"/>
    </source>
</evidence>
<dbReference type="CDD" id="cd15210">
    <property type="entry name" value="7tmA_GPR84-like"/>
    <property type="match status" value="1"/>
</dbReference>
<protein>
    <recommendedName>
        <fullName evidence="12">G-protein coupled receptors family 1 profile domain-containing protein</fullName>
    </recommendedName>
</protein>
<evidence type="ECO:0000313" key="13">
    <source>
        <dbReference type="EMBL" id="KAK4035535.1"/>
    </source>
</evidence>
<evidence type="ECO:0000313" key="14">
    <source>
        <dbReference type="Proteomes" id="UP001234178"/>
    </source>
</evidence>
<sequence length="450" mass="49820">MFGSIRAEGALKIEACYTISEFRIGIRLKTKNKTIGLKMELVADSCSHLNGTNDLLMLMAVQHNGHRRINTNTSANNSFIYNDIFLSRSSLGLRRFSGVMTIFIIMMGVLGNALTIAALIKSPKIRNLTVAFITSLCVADLSFCVLVMPFTAYRFLNDRNYFGDEDIMCVIFPLVQYANVGVSLLSIAMITINRFVMIAYPHMYKKIYTRRSVAGMVAFSWIFSFLTLMPTLTSRWGKFGFDTCLGSCSIIGSKGPKTTLFLIGFLTPCLAIVICYAGIFWTVNKSRTRVQGHAATTTATTTATPGRTGSDWRLTKMILIIFVSFIVCYLPTAIIKIVDKKVERADAHVISYVLIYLSACINPIIYVTMNRQFRQAYKDLLFCTGWTPDAKHCTNSASGMHGVANRTASSNASVAVTAVHHPDPDRVLAKSKRTSSNPVDIPLNRLSNAC</sequence>
<evidence type="ECO:0000256" key="2">
    <source>
        <dbReference type="ARBA" id="ARBA00010663"/>
    </source>
</evidence>
<evidence type="ECO:0000256" key="1">
    <source>
        <dbReference type="ARBA" id="ARBA00004651"/>
    </source>
</evidence>
<dbReference type="Pfam" id="PF00001">
    <property type="entry name" value="7tm_1"/>
    <property type="match status" value="1"/>
</dbReference>
<dbReference type="PANTHER" id="PTHR24228">
    <property type="entry name" value="B2 BRADYKININ RECEPTOR/ANGIOTENSIN II RECEPTOR"/>
    <property type="match status" value="1"/>
</dbReference>
<comment type="caution">
    <text evidence="13">The sequence shown here is derived from an EMBL/GenBank/DDBJ whole genome shotgun (WGS) entry which is preliminary data.</text>
</comment>
<evidence type="ECO:0000256" key="11">
    <source>
        <dbReference type="SAM" id="Phobius"/>
    </source>
</evidence>
<dbReference type="Proteomes" id="UP001234178">
    <property type="component" value="Unassembled WGS sequence"/>
</dbReference>
<evidence type="ECO:0000256" key="6">
    <source>
        <dbReference type="ARBA" id="ARBA00023040"/>
    </source>
</evidence>